<dbReference type="PANTHER" id="PTHR43289">
    <property type="entry name" value="MITOGEN-ACTIVATED PROTEIN KINASE KINASE KINASE 20-RELATED"/>
    <property type="match status" value="1"/>
</dbReference>
<feature type="binding site" evidence="5">
    <location>
        <position position="116"/>
    </location>
    <ligand>
        <name>ATP</name>
        <dbReference type="ChEBI" id="CHEBI:30616"/>
    </ligand>
</feature>
<dbReference type="OrthoDB" id="6111975at2"/>
<dbReference type="CDD" id="cd14014">
    <property type="entry name" value="STKc_PknB_like"/>
    <property type="match status" value="1"/>
</dbReference>
<keyword evidence="3 7" id="KW-0418">Kinase</keyword>
<evidence type="ECO:0000256" key="2">
    <source>
        <dbReference type="ARBA" id="ARBA00022741"/>
    </source>
</evidence>
<evidence type="ECO:0000256" key="5">
    <source>
        <dbReference type="PROSITE-ProRule" id="PRU10141"/>
    </source>
</evidence>
<evidence type="ECO:0000313" key="7">
    <source>
        <dbReference type="EMBL" id="QDT60528.1"/>
    </source>
</evidence>
<dbReference type="InterPro" id="IPR000719">
    <property type="entry name" value="Prot_kinase_dom"/>
</dbReference>
<evidence type="ECO:0000256" key="1">
    <source>
        <dbReference type="ARBA" id="ARBA00022679"/>
    </source>
</evidence>
<dbReference type="PROSITE" id="PS50011">
    <property type="entry name" value="PROTEIN_KINASE_DOM"/>
    <property type="match status" value="1"/>
</dbReference>
<organism evidence="7 8">
    <name type="scientific">Stieleria bergensis</name>
    <dbReference type="NCBI Taxonomy" id="2528025"/>
    <lineage>
        <taxon>Bacteria</taxon>
        <taxon>Pseudomonadati</taxon>
        <taxon>Planctomycetota</taxon>
        <taxon>Planctomycetia</taxon>
        <taxon>Pirellulales</taxon>
        <taxon>Pirellulaceae</taxon>
        <taxon>Stieleria</taxon>
    </lineage>
</organism>
<protein>
    <submittedName>
        <fullName evidence="7">Serine/threonine-protein kinase PrkC</fullName>
        <ecNumber evidence="7">2.7.11.1</ecNumber>
    </submittedName>
</protein>
<dbReference type="Gene3D" id="1.10.510.10">
    <property type="entry name" value="Transferase(Phosphotransferase) domain 1"/>
    <property type="match status" value="1"/>
</dbReference>
<dbReference type="InterPro" id="IPR017441">
    <property type="entry name" value="Protein_kinase_ATP_BS"/>
</dbReference>
<evidence type="ECO:0000313" key="8">
    <source>
        <dbReference type="Proteomes" id="UP000315003"/>
    </source>
</evidence>
<proteinExistence type="predicted"/>
<dbReference type="SUPFAM" id="SSF56112">
    <property type="entry name" value="Protein kinase-like (PK-like)"/>
    <property type="match status" value="1"/>
</dbReference>
<evidence type="ECO:0000259" key="6">
    <source>
        <dbReference type="PROSITE" id="PS50011"/>
    </source>
</evidence>
<evidence type="ECO:0000256" key="4">
    <source>
        <dbReference type="ARBA" id="ARBA00022840"/>
    </source>
</evidence>
<feature type="domain" description="Protein kinase" evidence="6">
    <location>
        <begin position="87"/>
        <end position="370"/>
    </location>
</feature>
<evidence type="ECO:0000256" key="3">
    <source>
        <dbReference type="ARBA" id="ARBA00022777"/>
    </source>
</evidence>
<dbReference type="PROSITE" id="PS00107">
    <property type="entry name" value="PROTEIN_KINASE_ATP"/>
    <property type="match status" value="1"/>
</dbReference>
<keyword evidence="4 5" id="KW-0067">ATP-binding</keyword>
<dbReference type="InterPro" id="IPR011009">
    <property type="entry name" value="Kinase-like_dom_sf"/>
</dbReference>
<accession>A0A517SWM0</accession>
<dbReference type="Pfam" id="PF00069">
    <property type="entry name" value="Pkinase"/>
    <property type="match status" value="1"/>
</dbReference>
<gene>
    <name evidence="7" type="primary">prkC_11</name>
    <name evidence="7" type="ORF">SV7mr_30520</name>
</gene>
<sequence>MPRDDKQLPSDEHTEYLAELADEFSQRLRDGNPLDVEALIEQRPEVGDEVAEILETAAMLERMREQQILAAGGPAIGHRVPDHLGEFEIVREIGRGGMGVVFEAVQQPLNRRVAVKVLPNAALWDARSIARFRREAETAARLHHSHIVPVFGVGQQDGCHFYAMQFIEGETLASLIESGKKGKPKRERGAVAIAESTFRSRFGLPLERDAYQRSIAEMISEAADALDYAHAQGTLHRDIKPSNLLLDLHGHLWIADFGLALPVDDWLGSHTETVAGTPHYMAPEQFDGQPEQRSDVYSLGLVLFELLTLQSAFGSANVRRNVSPQVPSLRSIDPAIPNDLETIVLKATELEPSDRFANAGDFAEDLRLFVAGRPIRSVRTSPVRRLSMWSRRNPAIALVSGIATTLLVALITTLVVSNVQVRNANESSEASARLELAHRHRADLAADVAWESLERILARTIPEGELLRNAGVNSSGNGNARLPLSKDTAELLQELLTTFQKLAVQDQRGKTYQRIIIAKYHAGTILGLLGKLRESEDTFDSALQLAESVPSDEDQTDASALRIQRARLWNAKGRLARTRRDFPAAQDAHTIAINLLENVLRENSGTLSSDLQDSDFQNTVRLEIATSRYAMAQRMDVPPSSNGRSRIMRLSGDRDETISTLDQALSQLEKLSESSDEAVLLLARCRLEKSALLRRWEPEQSKSLYESAIVTIRQLSEKRPANIQILSALALGLSTGVARDRQLDDQQVRDFEERVSESIQHAQQLTSQQPHAPQFQYLLQQLRHKHGTLLSRLNQNDQAEQRYRTARGELVSLESMHPDFPVFALRRAFIEQSLARLLIESNQDNQTTRTEAAQLLSTCHRTISDLHSQSEDSSLRSRLDDIQRLFDKLGIPNPDHVHLED</sequence>
<dbReference type="Proteomes" id="UP000315003">
    <property type="component" value="Chromosome"/>
</dbReference>
<dbReference type="RefSeq" id="WP_145273338.1">
    <property type="nucleotide sequence ID" value="NZ_CP036272.1"/>
</dbReference>
<keyword evidence="2 5" id="KW-0547">Nucleotide-binding</keyword>
<reference evidence="7 8" key="1">
    <citation type="submission" date="2019-02" db="EMBL/GenBank/DDBJ databases">
        <title>Deep-cultivation of Planctomycetes and their phenomic and genomic characterization uncovers novel biology.</title>
        <authorList>
            <person name="Wiegand S."/>
            <person name="Jogler M."/>
            <person name="Boedeker C."/>
            <person name="Pinto D."/>
            <person name="Vollmers J."/>
            <person name="Rivas-Marin E."/>
            <person name="Kohn T."/>
            <person name="Peeters S.H."/>
            <person name="Heuer A."/>
            <person name="Rast P."/>
            <person name="Oberbeckmann S."/>
            <person name="Bunk B."/>
            <person name="Jeske O."/>
            <person name="Meyerdierks A."/>
            <person name="Storesund J.E."/>
            <person name="Kallscheuer N."/>
            <person name="Luecker S."/>
            <person name="Lage O.M."/>
            <person name="Pohl T."/>
            <person name="Merkel B.J."/>
            <person name="Hornburger P."/>
            <person name="Mueller R.-W."/>
            <person name="Bruemmer F."/>
            <person name="Labrenz M."/>
            <person name="Spormann A.M."/>
            <person name="Op den Camp H."/>
            <person name="Overmann J."/>
            <person name="Amann R."/>
            <person name="Jetten M.S.M."/>
            <person name="Mascher T."/>
            <person name="Medema M.H."/>
            <person name="Devos D.P."/>
            <person name="Kaster A.-K."/>
            <person name="Ovreas L."/>
            <person name="Rohde M."/>
            <person name="Galperin M.Y."/>
            <person name="Jogler C."/>
        </authorList>
    </citation>
    <scope>NUCLEOTIDE SEQUENCE [LARGE SCALE GENOMIC DNA]</scope>
    <source>
        <strain evidence="7 8">SV_7m_r</strain>
    </source>
</reference>
<dbReference type="GO" id="GO:0004674">
    <property type="term" value="F:protein serine/threonine kinase activity"/>
    <property type="evidence" value="ECO:0007669"/>
    <property type="project" value="UniProtKB-EC"/>
</dbReference>
<dbReference type="SUPFAM" id="SSF48452">
    <property type="entry name" value="TPR-like"/>
    <property type="match status" value="1"/>
</dbReference>
<dbReference type="EC" id="2.7.11.1" evidence="7"/>
<dbReference type="Gene3D" id="3.30.200.20">
    <property type="entry name" value="Phosphorylase Kinase, domain 1"/>
    <property type="match status" value="1"/>
</dbReference>
<keyword evidence="1 7" id="KW-0808">Transferase</keyword>
<dbReference type="PANTHER" id="PTHR43289:SF34">
    <property type="entry name" value="SERINE_THREONINE-PROTEIN KINASE YBDM-RELATED"/>
    <property type="match status" value="1"/>
</dbReference>
<dbReference type="AlphaFoldDB" id="A0A517SWM0"/>
<dbReference type="EMBL" id="CP036272">
    <property type="protein sequence ID" value="QDT60528.1"/>
    <property type="molecule type" value="Genomic_DNA"/>
</dbReference>
<dbReference type="Gene3D" id="1.25.40.10">
    <property type="entry name" value="Tetratricopeptide repeat domain"/>
    <property type="match status" value="1"/>
</dbReference>
<keyword evidence="8" id="KW-1185">Reference proteome</keyword>
<dbReference type="InterPro" id="IPR011990">
    <property type="entry name" value="TPR-like_helical_dom_sf"/>
</dbReference>
<dbReference type="SMART" id="SM00220">
    <property type="entry name" value="S_TKc"/>
    <property type="match status" value="1"/>
</dbReference>
<name>A0A517SWM0_9BACT</name>
<dbReference type="GO" id="GO:0005524">
    <property type="term" value="F:ATP binding"/>
    <property type="evidence" value="ECO:0007669"/>
    <property type="project" value="UniProtKB-UniRule"/>
</dbReference>